<dbReference type="InterPro" id="IPR004090">
    <property type="entry name" value="Chemotax_Me-accpt_rcpt"/>
</dbReference>
<evidence type="ECO:0000256" key="5">
    <source>
        <dbReference type="SAM" id="Phobius"/>
    </source>
</evidence>
<evidence type="ECO:0000256" key="4">
    <source>
        <dbReference type="PROSITE-ProRule" id="PRU00284"/>
    </source>
</evidence>
<dbReference type="InterPro" id="IPR004089">
    <property type="entry name" value="MCPsignal_dom"/>
</dbReference>
<feature type="domain" description="Methyl-accepting transducer" evidence="6">
    <location>
        <begin position="134"/>
        <end position="370"/>
    </location>
</feature>
<dbReference type="PRINTS" id="PR00260">
    <property type="entry name" value="CHEMTRNSDUCR"/>
</dbReference>
<keyword evidence="5" id="KW-0472">Membrane</keyword>
<dbReference type="OrthoDB" id="2489132at2"/>
<dbReference type="GO" id="GO:0006935">
    <property type="term" value="P:chemotaxis"/>
    <property type="evidence" value="ECO:0007669"/>
    <property type="project" value="InterPro"/>
</dbReference>
<sequence length="405" mass="45574">MSSYMRIYNFIEQTFFYTLTRKIVGNLGFVFAFQAITLIWLYSSLSEQQAGMGLFWLMTFVIIASFIFTIFYMRFLIVRPVQAMRDTLEQINRHDADLSAKLPHFTYDEFRDLSEQYNTFTVHLANLLATTYQSAQASADSSSKMTHSMQQTAEMSHQQIKFSQTITDSSNQITSSLENISANTDSVHHVNSEHLNFVKHSATELSALVKKVAMISQILGNFSATVSGLKENSENIRAILKMVEEFSDQTNLLALNAAIEAARAGEAGRGFAVVADEVRSLSVKVNDATRQITDFINQMNSLVSETNKESEQLISHSSEAETAISNTSTGFSNMLSEFEQNQQQLQQIVSAVHLLEQTQTHTHQTVEQIVALGEQAKQQIDESLADCQQSHKLSQQTQEQLKRFV</sequence>
<proteinExistence type="inferred from homology"/>
<dbReference type="Gene3D" id="1.10.287.950">
    <property type="entry name" value="Methyl-accepting chemotaxis protein"/>
    <property type="match status" value="1"/>
</dbReference>
<reference evidence="8 9" key="1">
    <citation type="submission" date="2015-09" db="EMBL/GenBank/DDBJ databases">
        <title>Draft Genome Sequence of Pseudoalteromonas lipolytica UCD-48B.</title>
        <authorList>
            <person name="Krusor M."/>
            <person name="Coil D.A."/>
            <person name="Lang J.M."/>
            <person name="Eisen J.A."/>
            <person name="Alexiev A."/>
        </authorList>
    </citation>
    <scope>NUCLEOTIDE SEQUENCE [LARGE SCALE GENOMIC DNA]</scope>
    <source>
        <strain evidence="8 9">UCD-48B</strain>
    </source>
</reference>
<dbReference type="PANTHER" id="PTHR32089:SF112">
    <property type="entry name" value="LYSOZYME-LIKE PROTEIN-RELATED"/>
    <property type="match status" value="1"/>
</dbReference>
<feature type="transmembrane region" description="Helical" evidence="5">
    <location>
        <begin position="54"/>
        <end position="77"/>
    </location>
</feature>
<keyword evidence="2 4" id="KW-0807">Transducer</keyword>
<gene>
    <name evidence="8" type="ORF">AOG27_09125</name>
</gene>
<dbReference type="SMART" id="SM00283">
    <property type="entry name" value="MA"/>
    <property type="match status" value="1"/>
</dbReference>
<keyword evidence="5" id="KW-1133">Transmembrane helix</keyword>
<evidence type="ECO:0000259" key="6">
    <source>
        <dbReference type="PROSITE" id="PS50111"/>
    </source>
</evidence>
<evidence type="ECO:0000313" key="9">
    <source>
        <dbReference type="Proteomes" id="UP000050378"/>
    </source>
</evidence>
<dbReference type="GO" id="GO:0016020">
    <property type="term" value="C:membrane"/>
    <property type="evidence" value="ECO:0007669"/>
    <property type="project" value="UniProtKB-SubCell"/>
</dbReference>
<dbReference type="Proteomes" id="UP000050378">
    <property type="component" value="Unassembled WGS sequence"/>
</dbReference>
<feature type="transmembrane region" description="Helical" evidence="5">
    <location>
        <begin position="23"/>
        <end position="42"/>
    </location>
</feature>
<dbReference type="EMBL" id="LJTC01000005">
    <property type="protein sequence ID" value="KPM83974.1"/>
    <property type="molecule type" value="Genomic_DNA"/>
</dbReference>
<accession>A0A0P7E1M2</accession>
<organism evidence="8 9">
    <name type="scientific">Pseudoalteromonas lipolytica</name>
    <dbReference type="NCBI Taxonomy" id="570156"/>
    <lineage>
        <taxon>Bacteria</taxon>
        <taxon>Pseudomonadati</taxon>
        <taxon>Pseudomonadota</taxon>
        <taxon>Gammaproteobacteria</taxon>
        <taxon>Alteromonadales</taxon>
        <taxon>Pseudoalteromonadaceae</taxon>
        <taxon>Pseudoalteromonas</taxon>
    </lineage>
</organism>
<keyword evidence="5" id="KW-0812">Transmembrane</keyword>
<evidence type="ECO:0000313" key="8">
    <source>
        <dbReference type="EMBL" id="KPM83974.1"/>
    </source>
</evidence>
<dbReference type="RefSeq" id="WP_054552885.1">
    <property type="nucleotide sequence ID" value="NZ_LJTC01000005.1"/>
</dbReference>
<evidence type="ECO:0000256" key="1">
    <source>
        <dbReference type="ARBA" id="ARBA00004370"/>
    </source>
</evidence>
<dbReference type="PANTHER" id="PTHR32089">
    <property type="entry name" value="METHYL-ACCEPTING CHEMOTAXIS PROTEIN MCPB"/>
    <property type="match status" value="1"/>
</dbReference>
<evidence type="ECO:0000259" key="7">
    <source>
        <dbReference type="PROSITE" id="PS50885"/>
    </source>
</evidence>
<dbReference type="AlphaFoldDB" id="A0A0P7E1M2"/>
<dbReference type="PROSITE" id="PS50885">
    <property type="entry name" value="HAMP"/>
    <property type="match status" value="1"/>
</dbReference>
<dbReference type="PATRIC" id="fig|570156.3.peg.2891"/>
<dbReference type="GO" id="GO:0004888">
    <property type="term" value="F:transmembrane signaling receptor activity"/>
    <property type="evidence" value="ECO:0007669"/>
    <property type="project" value="InterPro"/>
</dbReference>
<comment type="caution">
    <text evidence="8">The sequence shown here is derived from an EMBL/GenBank/DDBJ whole genome shotgun (WGS) entry which is preliminary data.</text>
</comment>
<dbReference type="Pfam" id="PF00015">
    <property type="entry name" value="MCPsignal"/>
    <property type="match status" value="1"/>
</dbReference>
<dbReference type="STRING" id="570156.AOG27_09125"/>
<protein>
    <submittedName>
        <fullName evidence="8">Chemotaxis protein</fullName>
    </submittedName>
</protein>
<feature type="domain" description="HAMP" evidence="7">
    <location>
        <begin position="75"/>
        <end position="129"/>
    </location>
</feature>
<dbReference type="GO" id="GO:0007165">
    <property type="term" value="P:signal transduction"/>
    <property type="evidence" value="ECO:0007669"/>
    <property type="project" value="UniProtKB-KW"/>
</dbReference>
<comment type="similarity">
    <text evidence="3">Belongs to the methyl-accepting chemotaxis (MCP) protein family.</text>
</comment>
<dbReference type="InterPro" id="IPR003660">
    <property type="entry name" value="HAMP_dom"/>
</dbReference>
<dbReference type="PROSITE" id="PS50111">
    <property type="entry name" value="CHEMOTAXIS_TRANSDUC_2"/>
    <property type="match status" value="1"/>
</dbReference>
<evidence type="ECO:0000256" key="3">
    <source>
        <dbReference type="ARBA" id="ARBA00029447"/>
    </source>
</evidence>
<comment type="subcellular location">
    <subcellularLocation>
        <location evidence="1">Membrane</location>
    </subcellularLocation>
</comment>
<name>A0A0P7E1M2_9GAMM</name>
<dbReference type="SUPFAM" id="SSF58104">
    <property type="entry name" value="Methyl-accepting chemotaxis protein (MCP) signaling domain"/>
    <property type="match status" value="1"/>
</dbReference>
<evidence type="ECO:0000256" key="2">
    <source>
        <dbReference type="ARBA" id="ARBA00023224"/>
    </source>
</evidence>